<evidence type="ECO:0008006" key="3">
    <source>
        <dbReference type="Google" id="ProtNLM"/>
    </source>
</evidence>
<organism evidence="2">
    <name type="scientific">marine sediment metagenome</name>
    <dbReference type="NCBI Taxonomy" id="412755"/>
    <lineage>
        <taxon>unclassified sequences</taxon>
        <taxon>metagenomes</taxon>
        <taxon>ecological metagenomes</taxon>
    </lineage>
</organism>
<evidence type="ECO:0000313" key="2">
    <source>
        <dbReference type="EMBL" id="GAF74708.1"/>
    </source>
</evidence>
<gene>
    <name evidence="2" type="ORF">S01H1_17757</name>
</gene>
<feature type="transmembrane region" description="Helical" evidence="1">
    <location>
        <begin position="12"/>
        <end position="35"/>
    </location>
</feature>
<dbReference type="EMBL" id="BARS01009443">
    <property type="protein sequence ID" value="GAF74708.1"/>
    <property type="molecule type" value="Genomic_DNA"/>
</dbReference>
<keyword evidence="1" id="KW-0812">Transmembrane</keyword>
<dbReference type="InterPro" id="IPR007272">
    <property type="entry name" value="Sulf_transp_TsuA/YedE"/>
</dbReference>
<name>X0S0X3_9ZZZZ</name>
<feature type="transmembrane region" description="Helical" evidence="1">
    <location>
        <begin position="66"/>
        <end position="85"/>
    </location>
</feature>
<dbReference type="InterPro" id="IPR026366">
    <property type="entry name" value="Seleno_YedE"/>
</dbReference>
<evidence type="ECO:0000256" key="1">
    <source>
        <dbReference type="SAM" id="Phobius"/>
    </source>
</evidence>
<feature type="transmembrane region" description="Helical" evidence="1">
    <location>
        <begin position="97"/>
        <end position="120"/>
    </location>
</feature>
<dbReference type="Pfam" id="PF04143">
    <property type="entry name" value="Sulf_transp"/>
    <property type="match status" value="2"/>
</dbReference>
<accession>X0S0X3</accession>
<feature type="transmembrane region" description="Helical" evidence="1">
    <location>
        <begin position="132"/>
        <end position="149"/>
    </location>
</feature>
<proteinExistence type="predicted"/>
<feature type="non-terminal residue" evidence="2">
    <location>
        <position position="323"/>
    </location>
</feature>
<comment type="caution">
    <text evidence="2">The sequence shown here is derived from an EMBL/GenBank/DDBJ whole genome shotgun (WGS) entry which is preliminary data.</text>
</comment>
<dbReference type="NCBIfam" id="TIGR04112">
    <property type="entry name" value="seleno_YedE"/>
    <property type="match status" value="1"/>
</dbReference>
<sequence length="323" mass="33636">MTHYMSKLNSFFASRWGIISAGAVIGVLASLLVYWGNPKNMGICVACFERDIAGALGLHRAGVVQYIRPEIIGFVLGALLAALVFREFRPRAGSAPIVRFALGVFAMIGALVFLGCPWRALLRLAGGDLNAILALSGLVAGVTLGAFFLRGGYNLGRANRAPLVIGLVLPLAVIGLLLLAILTPEFGRDADDNPIGPIFESVTGPGALHAALAVSLVVGIAVGILAQRTRFCTMGAIRDVVLVRDTHLLSGVVALVAAAVVANAVITGFTDEDLLKLGFANQPVAHDNHLWNFLGMALAGLCFALAGGCPGRQLFLSGEGDGD</sequence>
<feature type="transmembrane region" description="Helical" evidence="1">
    <location>
        <begin position="202"/>
        <end position="226"/>
    </location>
</feature>
<keyword evidence="1" id="KW-0472">Membrane</keyword>
<dbReference type="AlphaFoldDB" id="X0S0X3"/>
<protein>
    <recommendedName>
        <fullName evidence="3">Sulphur transport domain-containing protein</fullName>
    </recommendedName>
</protein>
<reference evidence="2" key="1">
    <citation type="journal article" date="2014" name="Front. Microbiol.">
        <title>High frequency of phylogenetically diverse reductive dehalogenase-homologous genes in deep subseafloor sedimentary metagenomes.</title>
        <authorList>
            <person name="Kawai M."/>
            <person name="Futagami T."/>
            <person name="Toyoda A."/>
            <person name="Takaki Y."/>
            <person name="Nishi S."/>
            <person name="Hori S."/>
            <person name="Arai W."/>
            <person name="Tsubouchi T."/>
            <person name="Morono Y."/>
            <person name="Uchiyama I."/>
            <person name="Ito T."/>
            <person name="Fujiyama A."/>
            <person name="Inagaki F."/>
            <person name="Takami H."/>
        </authorList>
    </citation>
    <scope>NUCLEOTIDE SEQUENCE</scope>
    <source>
        <strain evidence="2">Expedition CK06-06</strain>
    </source>
</reference>
<keyword evidence="1" id="KW-1133">Transmembrane helix</keyword>
<feature type="transmembrane region" description="Helical" evidence="1">
    <location>
        <begin position="247"/>
        <end position="270"/>
    </location>
</feature>
<feature type="transmembrane region" description="Helical" evidence="1">
    <location>
        <begin position="290"/>
        <end position="309"/>
    </location>
</feature>
<feature type="transmembrane region" description="Helical" evidence="1">
    <location>
        <begin position="161"/>
        <end position="182"/>
    </location>
</feature>